<keyword evidence="8" id="KW-0969">Cilium</keyword>
<evidence type="ECO:0000256" key="3">
    <source>
        <dbReference type="ARBA" id="ARBA00023054"/>
    </source>
</evidence>
<dbReference type="InterPro" id="IPR003481">
    <property type="entry name" value="FliD_N"/>
</dbReference>
<feature type="coiled-coil region" evidence="5">
    <location>
        <begin position="21"/>
        <end position="49"/>
    </location>
</feature>
<evidence type="ECO:0000256" key="4">
    <source>
        <dbReference type="ARBA" id="ARBA00023143"/>
    </source>
</evidence>
<evidence type="ECO:0000256" key="1">
    <source>
        <dbReference type="ARBA" id="ARBA00009764"/>
    </source>
</evidence>
<dbReference type="GO" id="GO:0009421">
    <property type="term" value="C:bacterial-type flagellum filament cap"/>
    <property type="evidence" value="ECO:0007669"/>
    <property type="project" value="InterPro"/>
</dbReference>
<keyword evidence="3 5" id="KW-0175">Coiled coil</keyword>
<dbReference type="GO" id="GO:0005576">
    <property type="term" value="C:extracellular region"/>
    <property type="evidence" value="ECO:0007669"/>
    <property type="project" value="UniProtKB-SubCell"/>
</dbReference>
<comment type="subcellular location">
    <subcellularLocation>
        <location evidence="5">Secreted</location>
    </subcellularLocation>
    <subcellularLocation>
        <location evidence="5">Bacterial flagellum</location>
    </subcellularLocation>
</comment>
<keyword evidence="8" id="KW-0966">Cell projection</keyword>
<dbReference type="GO" id="GO:0007155">
    <property type="term" value="P:cell adhesion"/>
    <property type="evidence" value="ECO:0007669"/>
    <property type="project" value="InterPro"/>
</dbReference>
<feature type="domain" description="Flagellar hook-associated protein 2 N-terminal" evidence="6">
    <location>
        <begin position="10"/>
        <end position="113"/>
    </location>
</feature>
<keyword evidence="8" id="KW-0282">Flagellum</keyword>
<evidence type="ECO:0000256" key="5">
    <source>
        <dbReference type="RuleBase" id="RU362066"/>
    </source>
</evidence>
<dbReference type="PANTHER" id="PTHR30288:SF0">
    <property type="entry name" value="FLAGELLAR HOOK-ASSOCIATED PROTEIN 2"/>
    <property type="match status" value="1"/>
</dbReference>
<name>A0A1I4QSQ7_9BACT</name>
<feature type="coiled-coil region" evidence="5">
    <location>
        <begin position="371"/>
        <end position="398"/>
    </location>
</feature>
<feature type="domain" description="Flagellar hook-associated protein 2 C-terminal" evidence="7">
    <location>
        <begin position="203"/>
        <end position="414"/>
    </location>
</feature>
<dbReference type="InterPro" id="IPR040026">
    <property type="entry name" value="FliD"/>
</dbReference>
<evidence type="ECO:0000256" key="2">
    <source>
        <dbReference type="ARBA" id="ARBA00011255"/>
    </source>
</evidence>
<proteinExistence type="inferred from homology"/>
<organism evidence="8 9">
    <name type="scientific">Thermodesulforhabdus norvegica</name>
    <dbReference type="NCBI Taxonomy" id="39841"/>
    <lineage>
        <taxon>Bacteria</taxon>
        <taxon>Pseudomonadati</taxon>
        <taxon>Thermodesulfobacteriota</taxon>
        <taxon>Syntrophobacteria</taxon>
        <taxon>Syntrophobacterales</taxon>
        <taxon>Thermodesulforhabdaceae</taxon>
        <taxon>Thermodesulforhabdus</taxon>
    </lineage>
</organism>
<dbReference type="AlphaFoldDB" id="A0A1I4QSQ7"/>
<comment type="similarity">
    <text evidence="1 5">Belongs to the FliD family.</text>
</comment>
<comment type="subunit">
    <text evidence="2 5">Homopentamer.</text>
</comment>
<dbReference type="GO" id="GO:0009424">
    <property type="term" value="C:bacterial-type flagellum hook"/>
    <property type="evidence" value="ECO:0007669"/>
    <property type="project" value="UniProtKB-UniRule"/>
</dbReference>
<reference evidence="8 9" key="1">
    <citation type="submission" date="2016-10" db="EMBL/GenBank/DDBJ databases">
        <authorList>
            <person name="de Groot N.N."/>
        </authorList>
    </citation>
    <scope>NUCLEOTIDE SEQUENCE [LARGE SCALE GENOMIC DNA]</scope>
    <source>
        <strain evidence="8 9">DSM 9990</strain>
    </source>
</reference>
<dbReference type="InterPro" id="IPR010809">
    <property type="entry name" value="FliD_C"/>
</dbReference>
<gene>
    <name evidence="8" type="ORF">SAMN05660836_00205</name>
</gene>
<dbReference type="Pfam" id="PF07195">
    <property type="entry name" value="FliD_C"/>
    <property type="match status" value="1"/>
</dbReference>
<protein>
    <recommendedName>
        <fullName evidence="5">Flagellar hook-associated protein 2</fullName>
        <shortName evidence="5">HAP2</shortName>
    </recommendedName>
    <alternativeName>
        <fullName evidence="5">Flagellar cap protein</fullName>
    </alternativeName>
</protein>
<dbReference type="Pfam" id="PF02465">
    <property type="entry name" value="FliD_N"/>
    <property type="match status" value="1"/>
</dbReference>
<dbReference type="GO" id="GO:0071973">
    <property type="term" value="P:bacterial-type flagellum-dependent cell motility"/>
    <property type="evidence" value="ECO:0007669"/>
    <property type="project" value="TreeGrafter"/>
</dbReference>
<keyword evidence="5" id="KW-0964">Secreted</keyword>
<dbReference type="RefSeq" id="WP_093392780.1">
    <property type="nucleotide sequence ID" value="NZ_FOUU01000001.1"/>
</dbReference>
<dbReference type="Proteomes" id="UP000199611">
    <property type="component" value="Unassembled WGS sequence"/>
</dbReference>
<accession>A0A1I4QSQ7</accession>
<sequence>MGISLSGLASGIDWQSILEQLREAEQTRLELLNNQKTALEDRLTAWRDLASKLTSLKTAVDDLRDSWDLALYSATLTTSDSSINPDSILSVTTSTDATPGVYQVQVLQIATPQKEYSEAFTSADQDTGKTGTITINGTNITLDGKSLEQIRDEINQLDLGVTASILKVSDNEYRLLITSDNTGSAGFTFDASASDMTFTEQAGTDAQISIDGITITRSSNAISDALTGVTFDILSEAPSTTLTLRIDHDIESIQLKVETFVNAYNDVLDEIAKHLTGSTNADDEAGPLASDFTIQTVKANLQNVYLSAELYEIGITINDNNRLEFDSSEFQNAINSDFESVADKLNSFATSMYQQLNRLTDPVDGTITLKENSLEDRIEGIEERISREQERIDRYIEMLTEQFIRMEEALFDMQSQSTWLSQLFSSSGTSSSGS</sequence>
<comment type="function">
    <text evidence="5">Required for morphogenesis and for the elongation of the flagellar filament by facilitating polymerization of the flagellin monomers at the tip of growing filament. Forms a capping structure, which prevents flagellin subunits (transported through the central channel of the flagellum) from leaking out without polymerization at the distal end.</text>
</comment>
<evidence type="ECO:0000259" key="7">
    <source>
        <dbReference type="Pfam" id="PF07195"/>
    </source>
</evidence>
<evidence type="ECO:0000313" key="8">
    <source>
        <dbReference type="EMBL" id="SFM43094.1"/>
    </source>
</evidence>
<dbReference type="STRING" id="39841.SAMN05660836_00205"/>
<dbReference type="PANTHER" id="PTHR30288">
    <property type="entry name" value="FLAGELLAR CAP/ASSEMBLY PROTEIN FLID"/>
    <property type="match status" value="1"/>
</dbReference>
<keyword evidence="4 5" id="KW-0975">Bacterial flagellum</keyword>
<dbReference type="EMBL" id="FOUU01000001">
    <property type="protein sequence ID" value="SFM43094.1"/>
    <property type="molecule type" value="Genomic_DNA"/>
</dbReference>
<dbReference type="OrthoDB" id="9810816at2"/>
<evidence type="ECO:0000259" key="6">
    <source>
        <dbReference type="Pfam" id="PF02465"/>
    </source>
</evidence>
<evidence type="ECO:0000313" key="9">
    <source>
        <dbReference type="Proteomes" id="UP000199611"/>
    </source>
</evidence>
<keyword evidence="9" id="KW-1185">Reference proteome</keyword>